<sequence length="271" mass="29808">MISPQNKPPAGKDEAHISTARKTPTAAREPQEPAPKCPRCDSSNTKFCYYNNYSLTQPRHFCKTCRRYWTKGGAIRNVPIGGGCRKTKKIKPSPRLSGGSSDVGGLKFFQGISPAMDFQLGNLSNTCCAVSSNPCFNLAGTSSSQMGSKFEEMGSLNFQNGLTSSIESLSCINQDLHWKLQRQRLAMLFAGDNNYDNNNLPTSFETHVENEKAQPILFQGKLDGEYGNNISLSTEWFFDNSYATVNPTPATSGGDLNEDTNNWNIGTRGLY</sequence>
<dbReference type="EMBL" id="JAVIJP010000113">
    <property type="protein sequence ID" value="KAL3613584.1"/>
    <property type="molecule type" value="Genomic_DNA"/>
</dbReference>
<evidence type="ECO:0000256" key="3">
    <source>
        <dbReference type="ARBA" id="ARBA00022833"/>
    </source>
</evidence>
<accession>A0ABD3B8K1</accession>
<organism evidence="12 13">
    <name type="scientific">Castilleja foliolosa</name>
    <dbReference type="NCBI Taxonomy" id="1961234"/>
    <lineage>
        <taxon>Eukaryota</taxon>
        <taxon>Viridiplantae</taxon>
        <taxon>Streptophyta</taxon>
        <taxon>Embryophyta</taxon>
        <taxon>Tracheophyta</taxon>
        <taxon>Spermatophyta</taxon>
        <taxon>Magnoliopsida</taxon>
        <taxon>eudicotyledons</taxon>
        <taxon>Gunneridae</taxon>
        <taxon>Pentapetalae</taxon>
        <taxon>asterids</taxon>
        <taxon>lamiids</taxon>
        <taxon>Lamiales</taxon>
        <taxon>Orobanchaceae</taxon>
        <taxon>Pedicularideae</taxon>
        <taxon>Castillejinae</taxon>
        <taxon>Castilleja</taxon>
    </lineage>
</organism>
<evidence type="ECO:0000313" key="12">
    <source>
        <dbReference type="EMBL" id="KAL3613584.1"/>
    </source>
</evidence>
<dbReference type="Pfam" id="PF02701">
    <property type="entry name" value="Zn_ribbon_Dof"/>
    <property type="match status" value="1"/>
</dbReference>
<dbReference type="InterPro" id="IPR045174">
    <property type="entry name" value="Dof"/>
</dbReference>
<dbReference type="GO" id="GO:0005634">
    <property type="term" value="C:nucleus"/>
    <property type="evidence" value="ECO:0007669"/>
    <property type="project" value="UniProtKB-SubCell"/>
</dbReference>
<dbReference type="GO" id="GO:0003677">
    <property type="term" value="F:DNA binding"/>
    <property type="evidence" value="ECO:0007669"/>
    <property type="project" value="UniProtKB-UniRule"/>
</dbReference>
<dbReference type="GO" id="GO:0008270">
    <property type="term" value="F:zinc ion binding"/>
    <property type="evidence" value="ECO:0007669"/>
    <property type="project" value="UniProtKB-KW"/>
</dbReference>
<keyword evidence="13" id="KW-1185">Reference proteome</keyword>
<evidence type="ECO:0000259" key="11">
    <source>
        <dbReference type="PROSITE" id="PS50884"/>
    </source>
</evidence>
<evidence type="ECO:0000256" key="8">
    <source>
        <dbReference type="PROSITE-ProRule" id="PRU00071"/>
    </source>
</evidence>
<dbReference type="PROSITE" id="PS01361">
    <property type="entry name" value="ZF_DOF_1"/>
    <property type="match status" value="1"/>
</dbReference>
<comment type="function">
    <text evidence="9">Transcription factor that binds specifically to a 5'-AA[AG]G-3' consensus core sequence.</text>
</comment>
<dbReference type="InterPro" id="IPR003851">
    <property type="entry name" value="Znf_Dof"/>
</dbReference>
<keyword evidence="2 8" id="KW-0863">Zinc-finger</keyword>
<keyword evidence="4 9" id="KW-0805">Transcription regulation</keyword>
<dbReference type="AlphaFoldDB" id="A0ABD3B8K1"/>
<evidence type="ECO:0000256" key="10">
    <source>
        <dbReference type="SAM" id="MobiDB-lite"/>
    </source>
</evidence>
<keyword evidence="6 9" id="KW-0804">Transcription</keyword>
<reference evidence="13" key="1">
    <citation type="journal article" date="2024" name="IScience">
        <title>Strigolactones Initiate the Formation of Haustorium-like Structures in Castilleja.</title>
        <authorList>
            <person name="Buerger M."/>
            <person name="Peterson D."/>
            <person name="Chory J."/>
        </authorList>
    </citation>
    <scope>NUCLEOTIDE SEQUENCE [LARGE SCALE GENOMIC DNA]</scope>
</reference>
<dbReference type="GO" id="GO:0003700">
    <property type="term" value="F:DNA-binding transcription factor activity"/>
    <property type="evidence" value="ECO:0007669"/>
    <property type="project" value="UniProtKB-UniRule"/>
</dbReference>
<dbReference type="PANTHER" id="PTHR31992">
    <property type="entry name" value="DOF ZINC FINGER PROTEIN DOF1.4-RELATED"/>
    <property type="match status" value="1"/>
</dbReference>
<evidence type="ECO:0000256" key="4">
    <source>
        <dbReference type="ARBA" id="ARBA00023015"/>
    </source>
</evidence>
<dbReference type="Proteomes" id="UP001632038">
    <property type="component" value="Unassembled WGS sequence"/>
</dbReference>
<dbReference type="PANTHER" id="PTHR31992:SF313">
    <property type="entry name" value="DOF ZINC FINGER PROTEIN DOF5.7"/>
    <property type="match status" value="1"/>
</dbReference>
<feature type="region of interest" description="Disordered" evidence="10">
    <location>
        <begin position="1"/>
        <end position="39"/>
    </location>
</feature>
<comment type="caution">
    <text evidence="12">The sequence shown here is derived from an EMBL/GenBank/DDBJ whole genome shotgun (WGS) entry which is preliminary data.</text>
</comment>
<evidence type="ECO:0000256" key="5">
    <source>
        <dbReference type="ARBA" id="ARBA00023125"/>
    </source>
</evidence>
<feature type="domain" description="Dof-type" evidence="11">
    <location>
        <begin position="35"/>
        <end position="89"/>
    </location>
</feature>
<evidence type="ECO:0000256" key="6">
    <source>
        <dbReference type="ARBA" id="ARBA00023163"/>
    </source>
</evidence>
<name>A0ABD3B8K1_9LAMI</name>
<gene>
    <name evidence="12" type="ORF">CASFOL_042618</name>
</gene>
<keyword evidence="5 8" id="KW-0238">DNA-binding</keyword>
<dbReference type="PROSITE" id="PS50884">
    <property type="entry name" value="ZF_DOF_2"/>
    <property type="match status" value="1"/>
</dbReference>
<proteinExistence type="predicted"/>
<keyword evidence="7 8" id="KW-0539">Nucleus</keyword>
<evidence type="ECO:0000256" key="2">
    <source>
        <dbReference type="ARBA" id="ARBA00022771"/>
    </source>
</evidence>
<keyword evidence="1 9" id="KW-0479">Metal-binding</keyword>
<protein>
    <recommendedName>
        <fullName evidence="9">Dof zinc finger protein</fullName>
    </recommendedName>
</protein>
<evidence type="ECO:0000256" key="9">
    <source>
        <dbReference type="RuleBase" id="RU369094"/>
    </source>
</evidence>
<evidence type="ECO:0000256" key="7">
    <source>
        <dbReference type="ARBA" id="ARBA00023242"/>
    </source>
</evidence>
<comment type="subcellular location">
    <subcellularLocation>
        <location evidence="8 9">Nucleus</location>
    </subcellularLocation>
</comment>
<evidence type="ECO:0000313" key="13">
    <source>
        <dbReference type="Proteomes" id="UP001632038"/>
    </source>
</evidence>
<evidence type="ECO:0000256" key="1">
    <source>
        <dbReference type="ARBA" id="ARBA00022723"/>
    </source>
</evidence>
<keyword evidence="3 9" id="KW-0862">Zinc</keyword>